<feature type="transmembrane region" description="Helical" evidence="2">
    <location>
        <begin position="84"/>
        <end position="110"/>
    </location>
</feature>
<reference evidence="3 4" key="1">
    <citation type="journal article" date="2014" name="Genome Biol. Evol.">
        <title>The secreted proteins of Achlya hypogyna and Thraustotheca clavata identify the ancestral oomycete secretome and reveal gene acquisitions by horizontal gene transfer.</title>
        <authorList>
            <person name="Misner I."/>
            <person name="Blouin N."/>
            <person name="Leonard G."/>
            <person name="Richards T.A."/>
            <person name="Lane C.E."/>
        </authorList>
    </citation>
    <scope>NUCLEOTIDE SEQUENCE [LARGE SCALE GENOMIC DNA]</scope>
    <source>
        <strain evidence="3 4">ATCC 34112</strain>
    </source>
</reference>
<keyword evidence="2" id="KW-0472">Membrane</keyword>
<evidence type="ECO:0000256" key="1">
    <source>
        <dbReference type="ARBA" id="ARBA00010199"/>
    </source>
</evidence>
<dbReference type="Pfam" id="PF01554">
    <property type="entry name" value="MatE"/>
    <property type="match status" value="2"/>
</dbReference>
<feature type="transmembrane region" description="Helical" evidence="2">
    <location>
        <begin position="417"/>
        <end position="442"/>
    </location>
</feature>
<dbReference type="InterPro" id="IPR002528">
    <property type="entry name" value="MATE_fam"/>
</dbReference>
<feature type="transmembrane region" description="Helical" evidence="2">
    <location>
        <begin position="44"/>
        <end position="63"/>
    </location>
</feature>
<dbReference type="STRING" id="74557.A0A1V9ZL89"/>
<dbReference type="GO" id="GO:0042910">
    <property type="term" value="F:xenobiotic transmembrane transporter activity"/>
    <property type="evidence" value="ECO:0007669"/>
    <property type="project" value="InterPro"/>
</dbReference>
<keyword evidence="2" id="KW-0812">Transmembrane</keyword>
<proteinExistence type="inferred from homology"/>
<feature type="transmembrane region" description="Helical" evidence="2">
    <location>
        <begin position="12"/>
        <end position="32"/>
    </location>
</feature>
<evidence type="ECO:0000313" key="3">
    <source>
        <dbReference type="EMBL" id="OQR98759.1"/>
    </source>
</evidence>
<comment type="caution">
    <text evidence="3">The sequence shown here is derived from an EMBL/GenBank/DDBJ whole genome shotgun (WGS) entry which is preliminary data.</text>
</comment>
<comment type="similarity">
    <text evidence="1">Belongs to the multi antimicrobial extrusion (MATE) (TC 2.A.66.1) family.</text>
</comment>
<dbReference type="GO" id="GO:0015297">
    <property type="term" value="F:antiporter activity"/>
    <property type="evidence" value="ECO:0007669"/>
    <property type="project" value="InterPro"/>
</dbReference>
<evidence type="ECO:0000313" key="4">
    <source>
        <dbReference type="Proteomes" id="UP000243217"/>
    </source>
</evidence>
<gene>
    <name evidence="3" type="ORF">THRCLA_06681</name>
</gene>
<protein>
    <submittedName>
        <fullName evidence="3">Multidrug/Oligosaccharidyl-lipid/Polysaccharide (MOP) Flippase Superfamily</fullName>
    </submittedName>
</protein>
<keyword evidence="4" id="KW-1185">Reference proteome</keyword>
<accession>A0A1V9ZL89</accession>
<dbReference type="NCBIfam" id="TIGR00797">
    <property type="entry name" value="matE"/>
    <property type="match status" value="1"/>
</dbReference>
<dbReference type="PANTHER" id="PTHR11206">
    <property type="entry name" value="MULTIDRUG RESISTANCE PROTEIN"/>
    <property type="match status" value="1"/>
</dbReference>
<feature type="transmembrane region" description="Helical" evidence="2">
    <location>
        <begin position="390"/>
        <end position="411"/>
    </location>
</feature>
<feature type="transmembrane region" description="Helical" evidence="2">
    <location>
        <begin position="322"/>
        <end position="340"/>
    </location>
</feature>
<dbReference type="OrthoDB" id="2126698at2759"/>
<feature type="transmembrane region" description="Helical" evidence="2">
    <location>
        <begin position="190"/>
        <end position="216"/>
    </location>
</feature>
<organism evidence="3 4">
    <name type="scientific">Thraustotheca clavata</name>
    <dbReference type="NCBI Taxonomy" id="74557"/>
    <lineage>
        <taxon>Eukaryota</taxon>
        <taxon>Sar</taxon>
        <taxon>Stramenopiles</taxon>
        <taxon>Oomycota</taxon>
        <taxon>Saprolegniomycetes</taxon>
        <taxon>Saprolegniales</taxon>
        <taxon>Achlyaceae</taxon>
        <taxon>Thraustotheca</taxon>
    </lineage>
</organism>
<dbReference type="Proteomes" id="UP000243217">
    <property type="component" value="Unassembled WGS sequence"/>
</dbReference>
<dbReference type="AlphaFoldDB" id="A0A1V9ZL89"/>
<feature type="transmembrane region" description="Helical" evidence="2">
    <location>
        <begin position="360"/>
        <end position="378"/>
    </location>
</feature>
<sequence length="472" mass="52075">MVSTIAWDEIGPLLRLTLPIFLSLMSFFGLSMTELIVAGHLGTIEFTAVAFSQLVLDFTLIIFTQGFNKGLDALASQAFGAKNYALIGLYTQKCCICLTLACFPIAVLWWYCADALAMVADISPQSIDLARVYARLSIVWLWPRLMFQAETVFFQVQQIVLPSAVFSVLAVIFNALLSVSLVYGVDFLNFSGIGFIGCPISMIITQYSRLIVYTFYMTSYRGLHRQAWAWSFDFLDLHYFKTLVSVGAPLMLGQAFENAQFQTMAIFASMCSEISLDAHNATMQLVFFLTSPIYGLQNAGVNRIGMYLGAGDAAKAKDLSHLLFACIVFMSVVIAIPWMLSRHYIGMLYSNDQKVVDTMANITIIAAGGYVALSVFYYSMAVLRSQARALPVMAAFVCGAWLIGVPSAYALGIAAKWGIVGVWIGMALGYLATTTIGFYYVYHSNWSSEAEKAVERSAMKKKQNALETTKLL</sequence>
<dbReference type="EMBL" id="JNBS01001844">
    <property type="protein sequence ID" value="OQR98759.1"/>
    <property type="molecule type" value="Genomic_DNA"/>
</dbReference>
<dbReference type="GO" id="GO:0016020">
    <property type="term" value="C:membrane"/>
    <property type="evidence" value="ECO:0007669"/>
    <property type="project" value="InterPro"/>
</dbReference>
<evidence type="ECO:0000256" key="2">
    <source>
        <dbReference type="SAM" id="Phobius"/>
    </source>
</evidence>
<name>A0A1V9ZL89_9STRA</name>
<feature type="transmembrane region" description="Helical" evidence="2">
    <location>
        <begin position="159"/>
        <end position="184"/>
    </location>
</feature>
<keyword evidence="2" id="KW-1133">Transmembrane helix</keyword>